<dbReference type="OrthoDB" id="3399481at2"/>
<reference evidence="2 3" key="1">
    <citation type="submission" date="2019-01" db="EMBL/GenBank/DDBJ databases">
        <title>Nocardioides guangzhouensis sp. nov., an actinobacterium isolated from soil.</title>
        <authorList>
            <person name="Fu Y."/>
            <person name="Cai Y."/>
            <person name="Lin Z."/>
            <person name="Chen P."/>
        </authorList>
    </citation>
    <scope>NUCLEOTIDE SEQUENCE [LARGE SCALE GENOMIC DNA]</scope>
    <source>
        <strain evidence="2 3">NBRC 105384</strain>
    </source>
</reference>
<keyword evidence="3" id="KW-1185">Reference proteome</keyword>
<comment type="caution">
    <text evidence="2">The sequence shown here is derived from an EMBL/GenBank/DDBJ whole genome shotgun (WGS) entry which is preliminary data.</text>
</comment>
<dbReference type="AlphaFoldDB" id="A0A4Q5J9N8"/>
<keyword evidence="2" id="KW-0067">ATP-binding</keyword>
<evidence type="ECO:0000259" key="1">
    <source>
        <dbReference type="Pfam" id="PF13581"/>
    </source>
</evidence>
<dbReference type="Pfam" id="PF13581">
    <property type="entry name" value="HATPase_c_2"/>
    <property type="match status" value="1"/>
</dbReference>
<evidence type="ECO:0000313" key="3">
    <source>
        <dbReference type="Proteomes" id="UP000291189"/>
    </source>
</evidence>
<dbReference type="EMBL" id="SDPU01000010">
    <property type="protein sequence ID" value="RYU14571.1"/>
    <property type="molecule type" value="Genomic_DNA"/>
</dbReference>
<feature type="domain" description="Histidine kinase/HSP90-like ATPase" evidence="1">
    <location>
        <begin position="19"/>
        <end position="132"/>
    </location>
</feature>
<name>A0A4Q5J9N8_9ACTN</name>
<organism evidence="2 3">
    <name type="scientific">Nocardioides iriomotensis</name>
    <dbReference type="NCBI Taxonomy" id="715784"/>
    <lineage>
        <taxon>Bacteria</taxon>
        <taxon>Bacillati</taxon>
        <taxon>Actinomycetota</taxon>
        <taxon>Actinomycetes</taxon>
        <taxon>Propionibacteriales</taxon>
        <taxon>Nocardioidaceae</taxon>
        <taxon>Nocardioides</taxon>
    </lineage>
</organism>
<dbReference type="InterPro" id="IPR036890">
    <property type="entry name" value="HATPase_C_sf"/>
</dbReference>
<gene>
    <name evidence="2" type="ORF">ETU37_03390</name>
</gene>
<dbReference type="GO" id="GO:0005524">
    <property type="term" value="F:ATP binding"/>
    <property type="evidence" value="ECO:0007669"/>
    <property type="project" value="UniProtKB-KW"/>
</dbReference>
<dbReference type="RefSeq" id="WP_129985455.1">
    <property type="nucleotide sequence ID" value="NZ_SDPU01000010.1"/>
</dbReference>
<evidence type="ECO:0000313" key="2">
    <source>
        <dbReference type="EMBL" id="RYU14571.1"/>
    </source>
</evidence>
<proteinExistence type="predicted"/>
<dbReference type="Gene3D" id="3.30.565.10">
    <property type="entry name" value="Histidine kinase-like ATPase, C-terminal domain"/>
    <property type="match status" value="1"/>
</dbReference>
<accession>A0A4Q5J9N8</accession>
<sequence>MGATRTSPSTGTGITVAIARDPALVRTVRLIAAAVARRASQDEEFVEEVRLAVGEACALMVADPASDSGPVTVTLAVDGRLVVDVVATGHVHVDDEPDSDVDGVEPWALLRGLIDDLAIAHVGDTTTLTMSWPVRAA</sequence>
<dbReference type="Proteomes" id="UP000291189">
    <property type="component" value="Unassembled WGS sequence"/>
</dbReference>
<keyword evidence="2" id="KW-0547">Nucleotide-binding</keyword>
<protein>
    <submittedName>
        <fullName evidence="2">ATP-binding protein</fullName>
    </submittedName>
</protein>
<dbReference type="InterPro" id="IPR003594">
    <property type="entry name" value="HATPase_dom"/>
</dbReference>